<keyword evidence="2" id="KW-1185">Reference proteome</keyword>
<dbReference type="RefSeq" id="WP_269886359.1">
    <property type="nucleotide sequence ID" value="NZ_JAQAGZ010000061.1"/>
</dbReference>
<sequence length="72" mass="8155">MKRTINGIVLEAEYGWGHTASGVEQFNRNFARLHFGLSLPEVVDWFYKLTAEQLHAEGKNRAEEHGIVQAEG</sequence>
<accession>A0ABT4QLT1</accession>
<evidence type="ECO:0000313" key="2">
    <source>
        <dbReference type="Proteomes" id="UP001527882"/>
    </source>
</evidence>
<dbReference type="Proteomes" id="UP001527882">
    <property type="component" value="Unassembled WGS sequence"/>
</dbReference>
<gene>
    <name evidence="1" type="ORF">O9H85_37235</name>
</gene>
<comment type="caution">
    <text evidence="1">The sequence shown here is derived from an EMBL/GenBank/DDBJ whole genome shotgun (WGS) entry which is preliminary data.</text>
</comment>
<proteinExistence type="predicted"/>
<reference evidence="1 2" key="1">
    <citation type="submission" date="2022-12" db="EMBL/GenBank/DDBJ databases">
        <title>Draft genome sequence of Paenibacillus sp. dW9.</title>
        <authorList>
            <person name="Choi E.-W."/>
            <person name="Kim D.-U."/>
        </authorList>
    </citation>
    <scope>NUCLEOTIDE SEQUENCE [LARGE SCALE GENOMIC DNA]</scope>
    <source>
        <strain evidence="2">dW9</strain>
    </source>
</reference>
<name>A0ABT4QLT1_9BACL</name>
<protein>
    <submittedName>
        <fullName evidence="1">Uncharacterized protein</fullName>
    </submittedName>
</protein>
<organism evidence="1 2">
    <name type="scientific">Paenibacillus gyeongsangnamensis</name>
    <dbReference type="NCBI Taxonomy" id="3388067"/>
    <lineage>
        <taxon>Bacteria</taxon>
        <taxon>Bacillati</taxon>
        <taxon>Bacillota</taxon>
        <taxon>Bacilli</taxon>
        <taxon>Bacillales</taxon>
        <taxon>Paenibacillaceae</taxon>
        <taxon>Paenibacillus</taxon>
    </lineage>
</organism>
<evidence type="ECO:0000313" key="1">
    <source>
        <dbReference type="EMBL" id="MCZ8517832.1"/>
    </source>
</evidence>
<dbReference type="EMBL" id="JAQAGZ010000061">
    <property type="protein sequence ID" value="MCZ8517832.1"/>
    <property type="molecule type" value="Genomic_DNA"/>
</dbReference>